<proteinExistence type="predicted"/>
<dbReference type="AlphaFoldDB" id="A0A7W7AN24"/>
<organism evidence="1 2">
    <name type="scientific">Sphingomonas abaci</name>
    <dbReference type="NCBI Taxonomy" id="237611"/>
    <lineage>
        <taxon>Bacteria</taxon>
        <taxon>Pseudomonadati</taxon>
        <taxon>Pseudomonadota</taxon>
        <taxon>Alphaproteobacteria</taxon>
        <taxon>Sphingomonadales</taxon>
        <taxon>Sphingomonadaceae</taxon>
        <taxon>Sphingomonas</taxon>
    </lineage>
</organism>
<dbReference type="Pfam" id="PF04255">
    <property type="entry name" value="DUF433"/>
    <property type="match status" value="1"/>
</dbReference>
<accession>A0A7W7AN24</accession>
<dbReference type="InterPro" id="IPR007367">
    <property type="entry name" value="DUF433"/>
</dbReference>
<protein>
    <submittedName>
        <fullName evidence="1">Uncharacterized protein (DUF433 family)</fullName>
    </submittedName>
</protein>
<dbReference type="Proteomes" id="UP000574769">
    <property type="component" value="Unassembled WGS sequence"/>
</dbReference>
<dbReference type="PANTHER" id="PTHR34849:SF3">
    <property type="entry name" value="SSR2962 PROTEIN"/>
    <property type="match status" value="1"/>
</dbReference>
<gene>
    <name evidence="1" type="ORF">GGQ96_004249</name>
</gene>
<dbReference type="Gene3D" id="1.10.10.10">
    <property type="entry name" value="Winged helix-like DNA-binding domain superfamily/Winged helix DNA-binding domain"/>
    <property type="match status" value="1"/>
</dbReference>
<dbReference type="RefSeq" id="WP_221240096.1">
    <property type="nucleotide sequence ID" value="NZ_JACHNY010000027.1"/>
</dbReference>
<dbReference type="EMBL" id="JACHNY010000027">
    <property type="protein sequence ID" value="MBB4620077.1"/>
    <property type="molecule type" value="Genomic_DNA"/>
</dbReference>
<comment type="caution">
    <text evidence="1">The sequence shown here is derived from an EMBL/GenBank/DDBJ whole genome shotgun (WGS) entry which is preliminary data.</text>
</comment>
<evidence type="ECO:0000313" key="2">
    <source>
        <dbReference type="Proteomes" id="UP000574769"/>
    </source>
</evidence>
<reference evidence="1 2" key="1">
    <citation type="submission" date="2020-08" db="EMBL/GenBank/DDBJ databases">
        <title>Genomic Encyclopedia of Type Strains, Phase IV (KMG-IV): sequencing the most valuable type-strain genomes for metagenomic binning, comparative biology and taxonomic classification.</title>
        <authorList>
            <person name="Goeker M."/>
        </authorList>
    </citation>
    <scope>NUCLEOTIDE SEQUENCE [LARGE SCALE GENOMIC DNA]</scope>
    <source>
        <strain evidence="1 2">DSM 15867</strain>
    </source>
</reference>
<dbReference type="SUPFAM" id="SSF46689">
    <property type="entry name" value="Homeodomain-like"/>
    <property type="match status" value="1"/>
</dbReference>
<name>A0A7W7AN24_9SPHN</name>
<sequence length="216" mass="23964">MTETVDLLKPTEAAVISGVELNIVNHAIDRALPARVVHRGKGRGVWAEACFYIAFYHRSAGRLTADERRFAILDIDKRVEAAGEGASRWLSLRRHCTVRHDFLALDLETFWAETHERWRRYLAARNVVKVDPDILGGTPVVAGTRVPIHDVAASVAAGLSVSRIASAYPSLDEEQIELATLYARANPLQGRPPERRALTGAKILSKRTIARRRLSA</sequence>
<dbReference type="PANTHER" id="PTHR34849">
    <property type="entry name" value="SSL5025 PROTEIN"/>
    <property type="match status" value="1"/>
</dbReference>
<dbReference type="InterPro" id="IPR036388">
    <property type="entry name" value="WH-like_DNA-bd_sf"/>
</dbReference>
<evidence type="ECO:0000313" key="1">
    <source>
        <dbReference type="EMBL" id="MBB4620077.1"/>
    </source>
</evidence>
<dbReference type="InterPro" id="IPR009057">
    <property type="entry name" value="Homeodomain-like_sf"/>
</dbReference>
<keyword evidence="2" id="KW-1185">Reference proteome</keyword>